<reference evidence="5" key="2">
    <citation type="submission" date="2020-09" db="EMBL/GenBank/DDBJ databases">
        <authorList>
            <person name="Sun Q."/>
            <person name="Ohkuma M."/>
        </authorList>
    </citation>
    <scope>NUCLEOTIDE SEQUENCE</scope>
    <source>
        <strain evidence="5">JCM 13306</strain>
    </source>
</reference>
<evidence type="ECO:0000313" key="6">
    <source>
        <dbReference type="Proteomes" id="UP000623958"/>
    </source>
</evidence>
<feature type="domain" description="CENP-V/GFA" evidence="4">
    <location>
        <begin position="3"/>
        <end position="117"/>
    </location>
</feature>
<proteinExistence type="inferred from homology"/>
<dbReference type="GO" id="GO:0046872">
    <property type="term" value="F:metal ion binding"/>
    <property type="evidence" value="ECO:0007669"/>
    <property type="project" value="UniProtKB-KW"/>
</dbReference>
<dbReference type="Proteomes" id="UP000623958">
    <property type="component" value="Unassembled WGS sequence"/>
</dbReference>
<evidence type="ECO:0000256" key="3">
    <source>
        <dbReference type="ARBA" id="ARBA00022833"/>
    </source>
</evidence>
<protein>
    <submittedName>
        <fullName evidence="5">Aldehyde-activating protein</fullName>
    </submittedName>
</protein>
<keyword evidence="3" id="KW-0862">Zinc</keyword>
<comment type="similarity">
    <text evidence="1">Belongs to the Gfa family.</text>
</comment>
<dbReference type="SUPFAM" id="SSF51316">
    <property type="entry name" value="Mss4-like"/>
    <property type="match status" value="1"/>
</dbReference>
<organism evidence="5 6">
    <name type="scientific">Xanthomonas boreopolis</name>
    <dbReference type="NCBI Taxonomy" id="86183"/>
    <lineage>
        <taxon>Bacteria</taxon>
        <taxon>Pseudomonadati</taxon>
        <taxon>Pseudomonadota</taxon>
        <taxon>Gammaproteobacteria</taxon>
        <taxon>Lysobacterales</taxon>
        <taxon>Lysobacteraceae</taxon>
        <taxon>Xanthomonas</taxon>
    </lineage>
</organism>
<evidence type="ECO:0000256" key="1">
    <source>
        <dbReference type="ARBA" id="ARBA00005495"/>
    </source>
</evidence>
<sequence>MLVRGSCHCGNIGFALDWRPDPEDIPARACSCSFCRKHGGVWTACPEGALTVRIKDPAKVSAYRFGTKTADFHVCASCGAVPVVSSRIDGRLHAVVSVLAFDDVDPARLRQVPVSYDGEDEASRLARRATHWIPNVEFVQGGM</sequence>
<keyword evidence="6" id="KW-1185">Reference proteome</keyword>
<dbReference type="InterPro" id="IPR052355">
    <property type="entry name" value="CENP-V-like"/>
</dbReference>
<dbReference type="PANTHER" id="PTHR28620">
    <property type="entry name" value="CENTROMERE PROTEIN V"/>
    <property type="match status" value="1"/>
</dbReference>
<accession>A0A919FAT2</accession>
<reference evidence="5" key="1">
    <citation type="journal article" date="2014" name="Int. J. Syst. Evol. Microbiol.">
        <title>Complete genome sequence of Corynebacterium casei LMG S-19264T (=DSM 44701T), isolated from a smear-ripened cheese.</title>
        <authorList>
            <consortium name="US DOE Joint Genome Institute (JGI-PGF)"/>
            <person name="Walter F."/>
            <person name="Albersmeier A."/>
            <person name="Kalinowski J."/>
            <person name="Ruckert C."/>
        </authorList>
    </citation>
    <scope>NUCLEOTIDE SEQUENCE</scope>
    <source>
        <strain evidence="5">JCM 13306</strain>
    </source>
</reference>
<dbReference type="EMBL" id="BNBA01000036">
    <property type="protein sequence ID" value="GHH59267.1"/>
    <property type="molecule type" value="Genomic_DNA"/>
</dbReference>
<dbReference type="InterPro" id="IPR011057">
    <property type="entry name" value="Mss4-like_sf"/>
</dbReference>
<comment type="caution">
    <text evidence="5">The sequence shown here is derived from an EMBL/GenBank/DDBJ whole genome shotgun (WGS) entry which is preliminary data.</text>
</comment>
<dbReference type="Gene3D" id="2.170.150.70">
    <property type="match status" value="1"/>
</dbReference>
<evidence type="ECO:0000256" key="2">
    <source>
        <dbReference type="ARBA" id="ARBA00022723"/>
    </source>
</evidence>
<dbReference type="InterPro" id="IPR006913">
    <property type="entry name" value="CENP-V/GFA"/>
</dbReference>
<dbReference type="Pfam" id="PF04828">
    <property type="entry name" value="GFA"/>
    <property type="match status" value="1"/>
</dbReference>
<dbReference type="PANTHER" id="PTHR28620:SF1">
    <property type="entry name" value="CENP-V_GFA DOMAIN-CONTAINING PROTEIN"/>
    <property type="match status" value="1"/>
</dbReference>
<dbReference type="AlphaFoldDB" id="A0A919FAT2"/>
<dbReference type="PROSITE" id="PS51891">
    <property type="entry name" value="CENP_V_GFA"/>
    <property type="match status" value="1"/>
</dbReference>
<dbReference type="GO" id="GO:0016846">
    <property type="term" value="F:carbon-sulfur lyase activity"/>
    <property type="evidence" value="ECO:0007669"/>
    <property type="project" value="InterPro"/>
</dbReference>
<evidence type="ECO:0000259" key="4">
    <source>
        <dbReference type="PROSITE" id="PS51891"/>
    </source>
</evidence>
<keyword evidence="2" id="KW-0479">Metal-binding</keyword>
<evidence type="ECO:0000313" key="5">
    <source>
        <dbReference type="EMBL" id="GHH59267.1"/>
    </source>
</evidence>
<name>A0A919FAT2_9XANT</name>
<gene>
    <name evidence="5" type="ORF">GCM10009090_33190</name>
</gene>